<reference evidence="1" key="2">
    <citation type="submission" date="2022-03" db="EMBL/GenBank/DDBJ databases">
        <title>Draft title - Genomic analysis of global carrot germplasm unveils the trajectory of domestication and the origin of high carotenoid orange carrot.</title>
        <authorList>
            <person name="Iorizzo M."/>
            <person name="Ellison S."/>
            <person name="Senalik D."/>
            <person name="Macko-Podgorni A."/>
            <person name="Grzebelus D."/>
            <person name="Bostan H."/>
            <person name="Rolling W."/>
            <person name="Curaba J."/>
            <person name="Simon P."/>
        </authorList>
    </citation>
    <scope>NUCLEOTIDE SEQUENCE</scope>
    <source>
        <tissue evidence="1">Leaf</tissue>
    </source>
</reference>
<organism evidence="1 2">
    <name type="scientific">Daucus carota subsp. sativus</name>
    <name type="common">Carrot</name>
    <dbReference type="NCBI Taxonomy" id="79200"/>
    <lineage>
        <taxon>Eukaryota</taxon>
        <taxon>Viridiplantae</taxon>
        <taxon>Streptophyta</taxon>
        <taxon>Embryophyta</taxon>
        <taxon>Tracheophyta</taxon>
        <taxon>Spermatophyta</taxon>
        <taxon>Magnoliopsida</taxon>
        <taxon>eudicotyledons</taxon>
        <taxon>Gunneridae</taxon>
        <taxon>Pentapetalae</taxon>
        <taxon>asterids</taxon>
        <taxon>campanulids</taxon>
        <taxon>Apiales</taxon>
        <taxon>Apiaceae</taxon>
        <taxon>Apioideae</taxon>
        <taxon>Scandiceae</taxon>
        <taxon>Daucinae</taxon>
        <taxon>Daucus</taxon>
        <taxon>Daucus sect. Daucus</taxon>
    </lineage>
</organism>
<dbReference type="AlphaFoldDB" id="A0A164ZTP0"/>
<protein>
    <submittedName>
        <fullName evidence="1">Uncharacterized protein</fullName>
    </submittedName>
</protein>
<dbReference type="Gramene" id="KZM96385">
    <property type="protein sequence ID" value="KZM96385"/>
    <property type="gene ID" value="DCAR_019627"/>
</dbReference>
<accession>A0A164ZTP0</accession>
<evidence type="ECO:0000313" key="1">
    <source>
        <dbReference type="EMBL" id="WOH03058.1"/>
    </source>
</evidence>
<keyword evidence="2" id="KW-1185">Reference proteome</keyword>
<name>A0A164ZTP0_DAUCS</name>
<reference evidence="1" key="1">
    <citation type="journal article" date="2016" name="Nat. Genet.">
        <title>A high-quality carrot genome assembly provides new insights into carotenoid accumulation and asterid genome evolution.</title>
        <authorList>
            <person name="Iorizzo M."/>
            <person name="Ellison S."/>
            <person name="Senalik D."/>
            <person name="Zeng P."/>
            <person name="Satapoomin P."/>
            <person name="Huang J."/>
            <person name="Bowman M."/>
            <person name="Iovene M."/>
            <person name="Sanseverino W."/>
            <person name="Cavagnaro P."/>
            <person name="Yildiz M."/>
            <person name="Macko-Podgorni A."/>
            <person name="Moranska E."/>
            <person name="Grzebelus E."/>
            <person name="Grzebelus D."/>
            <person name="Ashrafi H."/>
            <person name="Zheng Z."/>
            <person name="Cheng S."/>
            <person name="Spooner D."/>
            <person name="Van Deynze A."/>
            <person name="Simon P."/>
        </authorList>
    </citation>
    <scope>NUCLEOTIDE SEQUENCE</scope>
    <source>
        <tissue evidence="1">Leaf</tissue>
    </source>
</reference>
<sequence>MDSGTLILLIWVGVVFASIVCTAAYFGGLGGAIIRCFSRVSTRNVRRSPAVTPVQTLQSSTIAATTVSPHVEKGETDNVSTTTT</sequence>
<dbReference type="EMBL" id="CP093347">
    <property type="protein sequence ID" value="WOH03058.1"/>
    <property type="molecule type" value="Genomic_DNA"/>
</dbReference>
<dbReference type="Proteomes" id="UP000077755">
    <property type="component" value="Chromosome 5"/>
</dbReference>
<gene>
    <name evidence="1" type="ORF">DCAR_0522449</name>
</gene>
<evidence type="ECO:0000313" key="2">
    <source>
        <dbReference type="Proteomes" id="UP000077755"/>
    </source>
</evidence>
<proteinExistence type="predicted"/>